<sequence length="646" mass="73110">MKKVHSALELEKKAFGHWLAEQGLTYNEFLLRHHKVAPLKKASVCPLGGFVSLKDMLLKKEAFNTDLECKGCRLLLEEIPITKEDVEKFSDQFRMPDDDEVIRKQSLQGTGGDETIGTARKKKRAKKNKTDNEKDVTQEEEYEKCISYVKQYEPEIELMEGAGNGLSYICRICLSREHPHGKPHYLAVSKKAAKFNSVKFFMDQHVNCATHLKNLARTRQNEEKQTKGSDTESQLTNCPGLMISSTNSEPTGGLGLYEAEFRLWASYGRVDSDTTRHSYWCDLASNKWHCRHSRCSGKPFRGGPCSQCLSMADSNGIRRQVVRFATKWYAAFLLSKRLFYSDKEAQQYEASISQTMFGQRVSTWTQITQLSNAELQQFVRKSWRMKPSEISDKIKDFLGFVITPCLNVHELKQVNLKIASAIVNGGLDGNAFMQGLLTQCLTTLEKRSRGIETNRGRPSNRGDFERSLIEDASLSLALAGGNRQLAQSLGQKVTLPRVIWEDMPSTHSLPNPVLALMAGREEQLQENIALIDQRFPRSPQAPKRRLVMAIDHTYLQRMLCQAKIANESGLVGGPWRISEEDSAFLPFSGMTEGSLKKERARMMLECLIWDPTAQKKECLSLASMPMTLKRAKRSDMTLVKQGNLET</sequence>
<evidence type="ECO:0000313" key="3">
    <source>
        <dbReference type="Proteomes" id="UP001642464"/>
    </source>
</evidence>
<reference evidence="2 3" key="1">
    <citation type="submission" date="2024-02" db="EMBL/GenBank/DDBJ databases">
        <authorList>
            <person name="Chen Y."/>
            <person name="Shah S."/>
            <person name="Dougan E. K."/>
            <person name="Thang M."/>
            <person name="Chan C."/>
        </authorList>
    </citation>
    <scope>NUCLEOTIDE SEQUENCE [LARGE SCALE GENOMIC DNA]</scope>
</reference>
<evidence type="ECO:0000313" key="2">
    <source>
        <dbReference type="EMBL" id="CAK9006539.1"/>
    </source>
</evidence>
<comment type="caution">
    <text evidence="2">The sequence shown here is derived from an EMBL/GenBank/DDBJ whole genome shotgun (WGS) entry which is preliminary data.</text>
</comment>
<feature type="region of interest" description="Disordered" evidence="1">
    <location>
        <begin position="107"/>
        <end position="136"/>
    </location>
</feature>
<name>A0ABP0IWS2_9DINO</name>
<evidence type="ECO:0000256" key="1">
    <source>
        <dbReference type="SAM" id="MobiDB-lite"/>
    </source>
</evidence>
<organism evidence="2 3">
    <name type="scientific">Durusdinium trenchii</name>
    <dbReference type="NCBI Taxonomy" id="1381693"/>
    <lineage>
        <taxon>Eukaryota</taxon>
        <taxon>Sar</taxon>
        <taxon>Alveolata</taxon>
        <taxon>Dinophyceae</taxon>
        <taxon>Suessiales</taxon>
        <taxon>Symbiodiniaceae</taxon>
        <taxon>Durusdinium</taxon>
    </lineage>
</organism>
<protein>
    <submittedName>
        <fullName evidence="2">Uncharacterized protein</fullName>
    </submittedName>
</protein>
<dbReference type="EMBL" id="CAXAMM010005228">
    <property type="protein sequence ID" value="CAK9006539.1"/>
    <property type="molecule type" value="Genomic_DNA"/>
</dbReference>
<gene>
    <name evidence="2" type="ORF">SCF082_LOCUS9074</name>
</gene>
<dbReference type="Proteomes" id="UP001642464">
    <property type="component" value="Unassembled WGS sequence"/>
</dbReference>
<accession>A0ABP0IWS2</accession>
<keyword evidence="3" id="KW-1185">Reference proteome</keyword>
<proteinExistence type="predicted"/>